<evidence type="ECO:0000256" key="3">
    <source>
        <dbReference type="ARBA" id="ARBA00022525"/>
    </source>
</evidence>
<feature type="chain" id="PRO_5044531379" description="Dirigent protein" evidence="4">
    <location>
        <begin position="22"/>
        <end position="108"/>
    </location>
</feature>
<dbReference type="EMBL" id="JBFOLK010000014">
    <property type="protein sequence ID" value="KAL2460037.1"/>
    <property type="molecule type" value="Genomic_DNA"/>
</dbReference>
<dbReference type="AlphaFoldDB" id="A0ABD1P843"/>
<name>A0ABD1P843_9LAMI</name>
<protein>
    <recommendedName>
        <fullName evidence="4">Dirigent protein</fullName>
    </recommendedName>
</protein>
<proteinExistence type="inferred from homology"/>
<reference evidence="6" key="1">
    <citation type="submission" date="2024-07" db="EMBL/GenBank/DDBJ databases">
        <title>Two chromosome-level genome assemblies of Korean endemic species Abeliophyllum distichum and Forsythia ovata (Oleaceae).</title>
        <authorList>
            <person name="Jang H."/>
        </authorList>
    </citation>
    <scope>NUCLEOTIDE SEQUENCE [LARGE SCALE GENOMIC DNA]</scope>
</reference>
<comment type="subcellular location">
    <subcellularLocation>
        <location evidence="4">Secreted</location>
        <location evidence="4">Extracellular space</location>
        <location evidence="4">Apoplast</location>
    </subcellularLocation>
</comment>
<evidence type="ECO:0000256" key="2">
    <source>
        <dbReference type="ARBA" id="ARBA00011738"/>
    </source>
</evidence>
<dbReference type="PANTHER" id="PTHR21495">
    <property type="entry name" value="NUCLEOPORIN-RELATED"/>
    <property type="match status" value="1"/>
</dbReference>
<dbReference type="GO" id="GO:0048046">
    <property type="term" value="C:apoplast"/>
    <property type="evidence" value="ECO:0007669"/>
    <property type="project" value="UniProtKB-SubCell"/>
</dbReference>
<dbReference type="GO" id="GO:0009699">
    <property type="term" value="P:phenylpropanoid biosynthetic process"/>
    <property type="evidence" value="ECO:0007669"/>
    <property type="project" value="UniProtKB-ARBA"/>
</dbReference>
<dbReference type="InterPro" id="IPR044859">
    <property type="entry name" value="Allene_oxi_cyc_Dirigent"/>
</dbReference>
<evidence type="ECO:0000256" key="1">
    <source>
        <dbReference type="ARBA" id="ARBA00010746"/>
    </source>
</evidence>
<evidence type="ECO:0000313" key="6">
    <source>
        <dbReference type="Proteomes" id="UP001604336"/>
    </source>
</evidence>
<comment type="caution">
    <text evidence="5">The sequence shown here is derived from an EMBL/GenBank/DDBJ whole genome shotgun (WGS) entry which is preliminary data.</text>
</comment>
<keyword evidence="3 4" id="KW-0964">Secreted</keyword>
<feature type="signal peptide" evidence="4">
    <location>
        <begin position="1"/>
        <end position="21"/>
    </location>
</feature>
<gene>
    <name evidence="5" type="ORF">Adt_43457</name>
</gene>
<comment type="similarity">
    <text evidence="1 4">Belongs to the plant dirigent protein family.</text>
</comment>
<dbReference type="Gene3D" id="2.40.480.10">
    <property type="entry name" value="Allene oxide cyclase-like"/>
    <property type="match status" value="1"/>
</dbReference>
<comment type="subunit">
    <text evidence="2 4">Homodimer.</text>
</comment>
<evidence type="ECO:0000313" key="5">
    <source>
        <dbReference type="EMBL" id="KAL2460037.1"/>
    </source>
</evidence>
<evidence type="ECO:0000256" key="4">
    <source>
        <dbReference type="RuleBase" id="RU363099"/>
    </source>
</evidence>
<sequence>MARLVVLIFLITTSIMPWTRAQSNDQVTWYKRVESGKEVITTLQFYFHDILSGRNPSAIRIAQPSQTNPSSTLFGMLMMIDDPLTVGPDPSSKIVGRARGMYGSCWPD</sequence>
<accession>A0ABD1P843</accession>
<organism evidence="5 6">
    <name type="scientific">Abeliophyllum distichum</name>
    <dbReference type="NCBI Taxonomy" id="126358"/>
    <lineage>
        <taxon>Eukaryota</taxon>
        <taxon>Viridiplantae</taxon>
        <taxon>Streptophyta</taxon>
        <taxon>Embryophyta</taxon>
        <taxon>Tracheophyta</taxon>
        <taxon>Spermatophyta</taxon>
        <taxon>Magnoliopsida</taxon>
        <taxon>eudicotyledons</taxon>
        <taxon>Gunneridae</taxon>
        <taxon>Pentapetalae</taxon>
        <taxon>asterids</taxon>
        <taxon>lamiids</taxon>
        <taxon>Lamiales</taxon>
        <taxon>Oleaceae</taxon>
        <taxon>Forsythieae</taxon>
        <taxon>Abeliophyllum</taxon>
    </lineage>
</organism>
<keyword evidence="4" id="KW-0732">Signal</keyword>
<dbReference type="Pfam" id="PF03018">
    <property type="entry name" value="Dirigent"/>
    <property type="match status" value="1"/>
</dbReference>
<dbReference type="InterPro" id="IPR004265">
    <property type="entry name" value="Dirigent"/>
</dbReference>
<dbReference type="Proteomes" id="UP001604336">
    <property type="component" value="Unassembled WGS sequence"/>
</dbReference>
<keyword evidence="6" id="KW-1185">Reference proteome</keyword>
<keyword evidence="4" id="KW-0052">Apoplast</keyword>
<comment type="function">
    <text evidence="4">Dirigent proteins impart stereoselectivity on the phenoxy radical-coupling reaction, yielding optically active lignans from two molecules of coniferyl alcohol in the biosynthesis of lignans, flavonolignans, and alkaloids and thus plays a central role in plant secondary metabolism.</text>
</comment>